<comment type="caution">
    <text evidence="2">The sequence shown here is derived from an EMBL/GenBank/DDBJ whole genome shotgun (WGS) entry which is preliminary data.</text>
</comment>
<reference evidence="2 3" key="1">
    <citation type="journal article" date="2014" name="Genome Announc.">
        <title>Genome Sequence of Gammaproteobacterial Pseudohaliea rubra Type Strain DSM 19751, Isolated from Coastal Seawater of the Mediterranean Sea.</title>
        <authorList>
            <person name="Spring S."/>
            <person name="Fiebig A."/>
            <person name="Riedel T."/>
            <person name="Goker M."/>
            <person name="Klenk H.P."/>
        </authorList>
    </citation>
    <scope>NUCLEOTIDE SEQUENCE [LARGE SCALE GENOMIC DNA]</scope>
    <source>
        <strain evidence="2 3">DSM 19751</strain>
    </source>
</reference>
<dbReference type="AlphaFoldDB" id="A0A095WWE7"/>
<dbReference type="RefSeq" id="WP_035515937.1">
    <property type="nucleotide sequence ID" value="NZ_KN234759.1"/>
</dbReference>
<organism evidence="2 3">
    <name type="scientific">Pseudohaliea rubra DSM 19751</name>
    <dbReference type="NCBI Taxonomy" id="1265313"/>
    <lineage>
        <taxon>Bacteria</taxon>
        <taxon>Pseudomonadati</taxon>
        <taxon>Pseudomonadota</taxon>
        <taxon>Gammaproteobacteria</taxon>
        <taxon>Cellvibrionales</taxon>
        <taxon>Halieaceae</taxon>
        <taxon>Pseudohaliea</taxon>
    </lineage>
</organism>
<evidence type="ECO:0000256" key="1">
    <source>
        <dbReference type="SAM" id="MobiDB-lite"/>
    </source>
</evidence>
<accession>A0A095WWE7</accession>
<dbReference type="EMBL" id="AUVB01000077">
    <property type="protein sequence ID" value="KGE02974.1"/>
    <property type="molecule type" value="Genomic_DNA"/>
</dbReference>
<name>A0A095WWE7_9GAMM</name>
<evidence type="ECO:0000313" key="2">
    <source>
        <dbReference type="EMBL" id="KGE02974.1"/>
    </source>
</evidence>
<proteinExistence type="predicted"/>
<feature type="region of interest" description="Disordered" evidence="1">
    <location>
        <begin position="1"/>
        <end position="23"/>
    </location>
</feature>
<sequence>MNKAPERQNTAPHRDAPPQNLSALWQPAEPVRPPLRNLEDALEHLPLEERFVALCQLAQAPSVFQRLAAYRWLAGLYLLDLRYEQRAKRIIAAARDREEGLARQRVEQLLRRC</sequence>
<keyword evidence="3" id="KW-1185">Reference proteome</keyword>
<evidence type="ECO:0000313" key="3">
    <source>
        <dbReference type="Proteomes" id="UP000029640"/>
    </source>
</evidence>
<dbReference type="HOGENOM" id="CLU_2129986_0_0_6"/>
<feature type="compositionally biased region" description="Basic and acidic residues" evidence="1">
    <location>
        <begin position="1"/>
        <end position="16"/>
    </location>
</feature>
<gene>
    <name evidence="2" type="ORF">HRUBRA_02412</name>
</gene>
<dbReference type="Proteomes" id="UP000029640">
    <property type="component" value="Unassembled WGS sequence"/>
</dbReference>
<dbReference type="STRING" id="1265313.HRUBRA_02412"/>
<protein>
    <submittedName>
        <fullName evidence="2">Uncharacterized protein</fullName>
    </submittedName>
</protein>